<keyword evidence="1" id="KW-1133">Transmembrane helix</keyword>
<dbReference type="EMBL" id="JBEPEK010000018">
    <property type="protein sequence ID" value="MER7178738.1"/>
    <property type="molecule type" value="Genomic_DNA"/>
</dbReference>
<organism evidence="2 3">
    <name type="scientific">Streptomyces hyaluromycini</name>
    <dbReference type="NCBI Taxonomy" id="1377993"/>
    <lineage>
        <taxon>Bacteria</taxon>
        <taxon>Bacillati</taxon>
        <taxon>Actinomycetota</taxon>
        <taxon>Actinomycetes</taxon>
        <taxon>Kitasatosporales</taxon>
        <taxon>Streptomycetaceae</taxon>
        <taxon>Streptomyces</taxon>
    </lineage>
</organism>
<evidence type="ECO:0000313" key="3">
    <source>
        <dbReference type="Proteomes" id="UP001474181"/>
    </source>
</evidence>
<gene>
    <name evidence="2" type="ORF">ABT404_04470</name>
</gene>
<evidence type="ECO:0000313" key="2">
    <source>
        <dbReference type="EMBL" id="MER7178738.1"/>
    </source>
</evidence>
<evidence type="ECO:0008006" key="4">
    <source>
        <dbReference type="Google" id="ProtNLM"/>
    </source>
</evidence>
<keyword evidence="1" id="KW-0812">Transmembrane</keyword>
<reference evidence="2 3" key="1">
    <citation type="submission" date="2024-06" db="EMBL/GenBank/DDBJ databases">
        <title>The Natural Products Discovery Center: Release of the First 8490 Sequenced Strains for Exploring Actinobacteria Biosynthetic Diversity.</title>
        <authorList>
            <person name="Kalkreuter E."/>
            <person name="Kautsar S.A."/>
            <person name="Yang D."/>
            <person name="Bader C.D."/>
            <person name="Teijaro C.N."/>
            <person name="Fluegel L."/>
            <person name="Davis C.M."/>
            <person name="Simpson J.R."/>
            <person name="Lauterbach L."/>
            <person name="Steele A.D."/>
            <person name="Gui C."/>
            <person name="Meng S."/>
            <person name="Li G."/>
            <person name="Viehrig K."/>
            <person name="Ye F."/>
            <person name="Su P."/>
            <person name="Kiefer A.F."/>
            <person name="Nichols A."/>
            <person name="Cepeda A.J."/>
            <person name="Yan W."/>
            <person name="Fan B."/>
            <person name="Jiang Y."/>
            <person name="Adhikari A."/>
            <person name="Zheng C.-J."/>
            <person name="Schuster L."/>
            <person name="Cowan T.M."/>
            <person name="Smanski M.J."/>
            <person name="Chevrette M.G."/>
            <person name="De Carvalho L.P.S."/>
            <person name="Shen B."/>
        </authorList>
    </citation>
    <scope>NUCLEOTIDE SEQUENCE [LARGE SCALE GENOMIC DNA]</scope>
    <source>
        <strain evidence="2 3">NPDC000234</strain>
    </source>
</reference>
<keyword evidence="3" id="KW-1185">Reference proteome</keyword>
<feature type="transmembrane region" description="Helical" evidence="1">
    <location>
        <begin position="35"/>
        <end position="56"/>
    </location>
</feature>
<accession>A0ABV1WQN7</accession>
<dbReference type="Proteomes" id="UP001474181">
    <property type="component" value="Unassembled WGS sequence"/>
</dbReference>
<keyword evidence="1" id="KW-0472">Membrane</keyword>
<evidence type="ECO:0000256" key="1">
    <source>
        <dbReference type="SAM" id="Phobius"/>
    </source>
</evidence>
<name>A0ABV1WQN7_9ACTN</name>
<sequence length="277" mass="28938">MSEELSGVTGVTGEADRVGAAGEAGGRRRRRIARIAGIGVLLVAVVAGVAGTAVSVTGADRDPGVPGWDLPKTAKGKAKEAAAGGTGLQALLLPYGTEGFGRGPDIGEFGSDARLSGRQAADLRKESLKDLPRSQRKELEQLIDKQQTKGMAMRSYLSTETPTEGTSYSDHAYTVDIVLAQLGDQRTVRTVATAQQEFFDALKVFRTGPEVKGHKDAACFLPPADSAEKLDMMVCSAYVGDVLVSATATGAKPLDEKGVALLLGEQLDRIKNPGVAV</sequence>
<protein>
    <recommendedName>
        <fullName evidence="4">Secreted protein</fullName>
    </recommendedName>
</protein>
<proteinExistence type="predicted"/>
<dbReference type="RefSeq" id="WP_350777356.1">
    <property type="nucleotide sequence ID" value="NZ_JBEPEK010000018.1"/>
</dbReference>
<comment type="caution">
    <text evidence="2">The sequence shown here is derived from an EMBL/GenBank/DDBJ whole genome shotgun (WGS) entry which is preliminary data.</text>
</comment>